<reference evidence="2" key="1">
    <citation type="submission" date="2022-07" db="EMBL/GenBank/DDBJ databases">
        <title>Phylogenomic reconstructions and comparative analyses of Kickxellomycotina fungi.</title>
        <authorList>
            <person name="Reynolds N.K."/>
            <person name="Stajich J.E."/>
            <person name="Barry K."/>
            <person name="Grigoriev I.V."/>
            <person name="Crous P."/>
            <person name="Smith M.E."/>
        </authorList>
    </citation>
    <scope>NUCLEOTIDE SEQUENCE</scope>
    <source>
        <strain evidence="2">NRRL 3115</strain>
    </source>
</reference>
<evidence type="ECO:0000313" key="2">
    <source>
        <dbReference type="EMBL" id="KAJ2677844.1"/>
    </source>
</evidence>
<organism evidence="2 3">
    <name type="scientific">Coemansia spiralis</name>
    <dbReference type="NCBI Taxonomy" id="417178"/>
    <lineage>
        <taxon>Eukaryota</taxon>
        <taxon>Fungi</taxon>
        <taxon>Fungi incertae sedis</taxon>
        <taxon>Zoopagomycota</taxon>
        <taxon>Kickxellomycotina</taxon>
        <taxon>Kickxellomycetes</taxon>
        <taxon>Kickxellales</taxon>
        <taxon>Kickxellaceae</taxon>
        <taxon>Coemansia</taxon>
    </lineage>
</organism>
<evidence type="ECO:0000313" key="3">
    <source>
        <dbReference type="Proteomes" id="UP001151518"/>
    </source>
</evidence>
<name>A0A9W8KX31_9FUNG</name>
<gene>
    <name evidence="2" type="ORF">GGI25_002796</name>
</gene>
<dbReference type="AlphaFoldDB" id="A0A9W8KX31"/>
<evidence type="ECO:0000256" key="1">
    <source>
        <dbReference type="SAM" id="MobiDB-lite"/>
    </source>
</evidence>
<dbReference type="OrthoDB" id="5582214at2759"/>
<protein>
    <submittedName>
        <fullName evidence="2">Uncharacterized protein</fullName>
    </submittedName>
</protein>
<feature type="region of interest" description="Disordered" evidence="1">
    <location>
        <begin position="183"/>
        <end position="212"/>
    </location>
</feature>
<dbReference type="EMBL" id="JANBTW010000027">
    <property type="protein sequence ID" value="KAJ2677844.1"/>
    <property type="molecule type" value="Genomic_DNA"/>
</dbReference>
<accession>A0A9W8KX31</accession>
<comment type="caution">
    <text evidence="2">The sequence shown here is derived from an EMBL/GenBank/DDBJ whole genome shotgun (WGS) entry which is preliminary data.</text>
</comment>
<dbReference type="Proteomes" id="UP001151518">
    <property type="component" value="Unassembled WGS sequence"/>
</dbReference>
<proteinExistence type="predicted"/>
<sequence>MTKHRAHSRSSYRESVHRQARDGEPIAIIATHGPSVLSASLLPTKSRLRKTSLLAENPFVKLSDSASTSTLARTSESSISKAKRRRHIKYTSKAASATTVTVATAMSRLLVSSIAEGRDVAEVRQALADSPEARCLVEYHNGYSTCIMTLRDDGFVWNLEAFLDPRSSQYNAVARRSPFMQRIGKPQSVPAGDSSSSQNSNDGGDDDRSNGADMLQFDSVTVHEIYHEDCLRLC</sequence>
<feature type="compositionally biased region" description="Low complexity" evidence="1">
    <location>
        <begin position="192"/>
        <end position="202"/>
    </location>
</feature>